<dbReference type="InterPro" id="IPR019904">
    <property type="entry name" value="Peroxiredoxin_OsmC"/>
</dbReference>
<dbReference type="AlphaFoldDB" id="A0A0P7C5A3"/>
<dbReference type="STRING" id="1605367.AFM12_07370"/>
<protein>
    <submittedName>
        <fullName evidence="2">Peroxiredoxin</fullName>
    </submittedName>
</protein>
<comment type="caution">
    <text evidence="2">The sequence shown here is derived from an EMBL/GenBank/DDBJ whole genome shotgun (WGS) entry which is preliminary data.</text>
</comment>
<evidence type="ECO:0000313" key="3">
    <source>
        <dbReference type="Proteomes" id="UP000050454"/>
    </source>
</evidence>
<proteinExistence type="predicted"/>
<reference evidence="2 3" key="1">
    <citation type="submission" date="2015-07" db="EMBL/GenBank/DDBJ databases">
        <title>The draft genome sequence of Leadbetterella sp. JN14-9.</title>
        <authorList>
            <person name="Liu Y."/>
            <person name="Du J."/>
            <person name="Shao Z."/>
        </authorList>
    </citation>
    <scope>NUCLEOTIDE SEQUENCE [LARGE SCALE GENOMIC DNA]</scope>
    <source>
        <strain evidence="2 3">JN14-9</strain>
    </source>
</reference>
<sequence>MKRSATAVWKGTGKDGSGTLGTQSGALKEVPYTFRMRFEDEPGTNPEELIAAAHVGCFNMKLSFVLQEAGLEATELNTTCKINMEDGTLTTSELSLDAVVPNVSDEDFGKMVDDAKENCPISKVLNLKTSVEYTLKNN</sequence>
<dbReference type="InterPro" id="IPR036102">
    <property type="entry name" value="OsmC/Ohrsf"/>
</dbReference>
<keyword evidence="3" id="KW-1185">Reference proteome</keyword>
<dbReference type="RefSeq" id="WP_055146042.1">
    <property type="nucleotide sequence ID" value="NZ_JXSZ01000006.1"/>
</dbReference>
<dbReference type="EMBL" id="LGTQ01000006">
    <property type="protein sequence ID" value="KPM48446.1"/>
    <property type="molecule type" value="Genomic_DNA"/>
</dbReference>
<dbReference type="Pfam" id="PF02566">
    <property type="entry name" value="OsmC"/>
    <property type="match status" value="1"/>
</dbReference>
<organism evidence="2 3">
    <name type="scientific">Jiulongibacter sediminis</name>
    <dbReference type="NCBI Taxonomy" id="1605367"/>
    <lineage>
        <taxon>Bacteria</taxon>
        <taxon>Pseudomonadati</taxon>
        <taxon>Bacteroidota</taxon>
        <taxon>Cytophagia</taxon>
        <taxon>Cytophagales</taxon>
        <taxon>Leadbetterellaceae</taxon>
        <taxon>Jiulongibacter</taxon>
    </lineage>
</organism>
<dbReference type="InterPro" id="IPR003718">
    <property type="entry name" value="OsmC/Ohr_fam"/>
</dbReference>
<evidence type="ECO:0000256" key="1">
    <source>
        <dbReference type="SAM" id="MobiDB-lite"/>
    </source>
</evidence>
<dbReference type="GO" id="GO:0004601">
    <property type="term" value="F:peroxidase activity"/>
    <property type="evidence" value="ECO:0007669"/>
    <property type="project" value="InterPro"/>
</dbReference>
<gene>
    <name evidence="2" type="ORF">AFM12_07370</name>
</gene>
<dbReference type="PANTHER" id="PTHR42830">
    <property type="entry name" value="OSMOTICALLY INDUCIBLE FAMILY PROTEIN"/>
    <property type="match status" value="1"/>
</dbReference>
<dbReference type="Proteomes" id="UP000050454">
    <property type="component" value="Unassembled WGS sequence"/>
</dbReference>
<dbReference type="SUPFAM" id="SSF82784">
    <property type="entry name" value="OsmC-like"/>
    <property type="match status" value="1"/>
</dbReference>
<dbReference type="PANTHER" id="PTHR42830:SF1">
    <property type="entry name" value="OSMOTICALLY INDUCIBLE FAMILY PROTEIN"/>
    <property type="match status" value="1"/>
</dbReference>
<dbReference type="GO" id="GO:0006979">
    <property type="term" value="P:response to oxidative stress"/>
    <property type="evidence" value="ECO:0007669"/>
    <property type="project" value="InterPro"/>
</dbReference>
<dbReference type="OrthoDB" id="9807532at2"/>
<dbReference type="Gene3D" id="3.30.300.20">
    <property type="match status" value="1"/>
</dbReference>
<dbReference type="InterPro" id="IPR052707">
    <property type="entry name" value="OsmC_Ohr_Peroxiredoxin"/>
</dbReference>
<evidence type="ECO:0000313" key="2">
    <source>
        <dbReference type="EMBL" id="KPM48446.1"/>
    </source>
</evidence>
<dbReference type="InterPro" id="IPR015946">
    <property type="entry name" value="KH_dom-like_a/b"/>
</dbReference>
<feature type="region of interest" description="Disordered" evidence="1">
    <location>
        <begin position="1"/>
        <end position="24"/>
    </location>
</feature>
<accession>A0A0P7C5A3</accession>
<name>A0A0P7C5A3_9BACT</name>
<dbReference type="NCBIfam" id="TIGR03562">
    <property type="entry name" value="osmo_induc_OsmC"/>
    <property type="match status" value="1"/>
</dbReference>